<dbReference type="EMBL" id="MU006102">
    <property type="protein sequence ID" value="KAF2836692.1"/>
    <property type="molecule type" value="Genomic_DNA"/>
</dbReference>
<evidence type="ECO:0000256" key="1">
    <source>
        <dbReference type="SAM" id="MobiDB-lite"/>
    </source>
</evidence>
<feature type="region of interest" description="Disordered" evidence="1">
    <location>
        <begin position="1"/>
        <end position="21"/>
    </location>
</feature>
<dbReference type="Proteomes" id="UP000799429">
    <property type="component" value="Unassembled WGS sequence"/>
</dbReference>
<organism evidence="2 3">
    <name type="scientific">Patellaria atrata CBS 101060</name>
    <dbReference type="NCBI Taxonomy" id="1346257"/>
    <lineage>
        <taxon>Eukaryota</taxon>
        <taxon>Fungi</taxon>
        <taxon>Dikarya</taxon>
        <taxon>Ascomycota</taxon>
        <taxon>Pezizomycotina</taxon>
        <taxon>Dothideomycetes</taxon>
        <taxon>Dothideomycetes incertae sedis</taxon>
        <taxon>Patellariales</taxon>
        <taxon>Patellariaceae</taxon>
        <taxon>Patellaria</taxon>
    </lineage>
</organism>
<proteinExistence type="predicted"/>
<evidence type="ECO:0000313" key="3">
    <source>
        <dbReference type="Proteomes" id="UP000799429"/>
    </source>
</evidence>
<dbReference type="AlphaFoldDB" id="A0A9P4S7J4"/>
<reference evidence="2" key="1">
    <citation type="journal article" date="2020" name="Stud. Mycol.">
        <title>101 Dothideomycetes genomes: a test case for predicting lifestyles and emergence of pathogens.</title>
        <authorList>
            <person name="Haridas S."/>
            <person name="Albert R."/>
            <person name="Binder M."/>
            <person name="Bloem J."/>
            <person name="Labutti K."/>
            <person name="Salamov A."/>
            <person name="Andreopoulos B."/>
            <person name="Baker S."/>
            <person name="Barry K."/>
            <person name="Bills G."/>
            <person name="Bluhm B."/>
            <person name="Cannon C."/>
            <person name="Castanera R."/>
            <person name="Culley D."/>
            <person name="Daum C."/>
            <person name="Ezra D."/>
            <person name="Gonzalez J."/>
            <person name="Henrissat B."/>
            <person name="Kuo A."/>
            <person name="Liang C."/>
            <person name="Lipzen A."/>
            <person name="Lutzoni F."/>
            <person name="Magnuson J."/>
            <person name="Mondo S."/>
            <person name="Nolan M."/>
            <person name="Ohm R."/>
            <person name="Pangilinan J."/>
            <person name="Park H.-J."/>
            <person name="Ramirez L."/>
            <person name="Alfaro M."/>
            <person name="Sun H."/>
            <person name="Tritt A."/>
            <person name="Yoshinaga Y."/>
            <person name="Zwiers L.-H."/>
            <person name="Turgeon B."/>
            <person name="Goodwin S."/>
            <person name="Spatafora J."/>
            <person name="Crous P."/>
            <person name="Grigoriev I."/>
        </authorList>
    </citation>
    <scope>NUCLEOTIDE SEQUENCE</scope>
    <source>
        <strain evidence="2">CBS 101060</strain>
    </source>
</reference>
<feature type="compositionally biased region" description="Low complexity" evidence="1">
    <location>
        <begin position="1"/>
        <end position="16"/>
    </location>
</feature>
<keyword evidence="3" id="KW-1185">Reference proteome</keyword>
<accession>A0A9P4S7J4</accession>
<protein>
    <submittedName>
        <fullName evidence="2">Uncharacterized protein</fullName>
    </submittedName>
</protein>
<evidence type="ECO:0000313" key="2">
    <source>
        <dbReference type="EMBL" id="KAF2836692.1"/>
    </source>
</evidence>
<sequence length="266" mass="28674">MASPPKSPSDVPSSPSKEANQDANPHILSLLHPAQTPTHHLAALTALHSLLTSPTPPTVPALLTYWQALPLSFVRALLRAKPGLKRSADEAAALRALGIGVLGGFSAVLGVRRGMAGFVEAVVEGLMRERELETGERKEVVEMGLRVLVAVAGTGEGAGRLLELAGQETEGRNRVDGLRGIVEMAVKEELALMVLERVVVFAYGLETGQRERRRQGDAVILELVWRFEGSDQTPLFAMLERVLGAVEVSDVLLYGRESFLTTTDTR</sequence>
<comment type="caution">
    <text evidence="2">The sequence shown here is derived from an EMBL/GenBank/DDBJ whole genome shotgun (WGS) entry which is preliminary data.</text>
</comment>
<gene>
    <name evidence="2" type="ORF">M501DRAFT_224619</name>
</gene>
<name>A0A9P4S7J4_9PEZI</name>